<dbReference type="Proteomes" id="UP000266196">
    <property type="component" value="Unassembled WGS sequence"/>
</dbReference>
<dbReference type="VEuPathDB" id="FungiDB:H257_00417"/>
<dbReference type="InterPro" id="IPR039589">
    <property type="entry name" value="TBCC1"/>
</dbReference>
<gene>
    <name evidence="1" type="ORF">DYB31_004765</name>
</gene>
<dbReference type="AlphaFoldDB" id="A0A397EXF4"/>
<accession>A0A397EXF4</accession>
<organism evidence="1 2">
    <name type="scientific">Aphanomyces astaci</name>
    <name type="common">Crayfish plague agent</name>
    <dbReference type="NCBI Taxonomy" id="112090"/>
    <lineage>
        <taxon>Eukaryota</taxon>
        <taxon>Sar</taxon>
        <taxon>Stramenopiles</taxon>
        <taxon>Oomycota</taxon>
        <taxon>Saprolegniomycetes</taxon>
        <taxon>Saprolegniales</taxon>
        <taxon>Verrucalvaceae</taxon>
        <taxon>Aphanomyces</taxon>
    </lineage>
</organism>
<proteinExistence type="predicted"/>
<evidence type="ECO:0000313" key="2">
    <source>
        <dbReference type="Proteomes" id="UP000266196"/>
    </source>
</evidence>
<name>A0A397EXF4_APHAT</name>
<evidence type="ECO:0000313" key="1">
    <source>
        <dbReference type="EMBL" id="RHZ07175.1"/>
    </source>
</evidence>
<dbReference type="EMBL" id="QUTE01012446">
    <property type="protein sequence ID" value="RHZ07175.1"/>
    <property type="molecule type" value="Genomic_DNA"/>
</dbReference>
<dbReference type="PANTHER" id="PTHR16052">
    <property type="entry name" value="TBCC DOMAIN-CONTAINING PROTEIN 1"/>
    <property type="match status" value="1"/>
</dbReference>
<protein>
    <submittedName>
        <fullName evidence="1">Uncharacterized protein</fullName>
    </submittedName>
</protein>
<dbReference type="PANTHER" id="PTHR16052:SF0">
    <property type="entry name" value="TBCC DOMAIN-CONTAINING PROTEIN 1"/>
    <property type="match status" value="1"/>
</dbReference>
<comment type="caution">
    <text evidence="1">The sequence shown here is derived from an EMBL/GenBank/DDBJ whole genome shotgun (WGS) entry which is preliminary data.</text>
</comment>
<reference evidence="1 2" key="1">
    <citation type="submission" date="2018-08" db="EMBL/GenBank/DDBJ databases">
        <title>Aphanomyces genome sequencing and annotation.</title>
        <authorList>
            <person name="Minardi D."/>
            <person name="Oidtmann B."/>
            <person name="Van Der Giezen M."/>
            <person name="Studholme D.J."/>
        </authorList>
    </citation>
    <scope>NUCLEOTIDE SEQUENCE [LARGE SCALE GENOMIC DNA]</scope>
    <source>
        <strain evidence="1 2">197901</strain>
    </source>
</reference>
<sequence length="219" mass="24124">MTSPGSSGASSPVHLAAPISPSSPHSIGLKDRLESETHALNFVKANLDLLVSLVLDTSLTADDAIITAPQFDLLGVLFCGGASHVQQYPRLSAAYPKWQQPHQLASKVLKWLRTRLALNDVLYPRVGTCTPNNSIITTLHLNMPVSQDLALPVEFEHAVRRAQDNVDGLRRLIDEFDTPVKKVLEQAIQAKFKEWLVVSGNMRQVLDLVQLEKARQHAV</sequence>